<evidence type="ECO:0000256" key="6">
    <source>
        <dbReference type="PROSITE-ProRule" id="PRU00169"/>
    </source>
</evidence>
<feature type="domain" description="Response regulatory" evidence="8">
    <location>
        <begin position="7"/>
        <end position="121"/>
    </location>
</feature>
<dbReference type="CDD" id="cd00383">
    <property type="entry name" value="trans_reg_C"/>
    <property type="match status" value="1"/>
</dbReference>
<dbReference type="RefSeq" id="WP_148899593.1">
    <property type="nucleotide sequence ID" value="NZ_VNHY01000004.1"/>
</dbReference>
<accession>A0A5D3YF42</accession>
<dbReference type="PROSITE" id="PS51755">
    <property type="entry name" value="OMPR_PHOB"/>
    <property type="match status" value="1"/>
</dbReference>
<evidence type="ECO:0000256" key="7">
    <source>
        <dbReference type="PROSITE-ProRule" id="PRU01091"/>
    </source>
</evidence>
<evidence type="ECO:0000256" key="2">
    <source>
        <dbReference type="ARBA" id="ARBA00023012"/>
    </source>
</evidence>
<feature type="DNA-binding region" description="OmpR/PhoB-type" evidence="7">
    <location>
        <begin position="133"/>
        <end position="233"/>
    </location>
</feature>
<dbReference type="EMBL" id="VNHY01000004">
    <property type="protein sequence ID" value="TYP92026.1"/>
    <property type="molecule type" value="Genomic_DNA"/>
</dbReference>
<reference evidence="10 11" key="1">
    <citation type="submission" date="2019-07" db="EMBL/GenBank/DDBJ databases">
        <title>Genomic Encyclopedia of Archaeal and Bacterial Type Strains, Phase II (KMG-II): from individual species to whole genera.</title>
        <authorList>
            <person name="Goeker M."/>
        </authorList>
    </citation>
    <scope>NUCLEOTIDE SEQUENCE [LARGE SCALE GENOMIC DNA]</scope>
    <source>
        <strain evidence="10 11">DSM 21935</strain>
    </source>
</reference>
<proteinExistence type="predicted"/>
<keyword evidence="11" id="KW-1185">Reference proteome</keyword>
<dbReference type="PANTHER" id="PTHR48111">
    <property type="entry name" value="REGULATOR OF RPOS"/>
    <property type="match status" value="1"/>
</dbReference>
<feature type="modified residue" description="4-aspartylphosphate" evidence="6">
    <location>
        <position position="56"/>
    </location>
</feature>
<keyword evidence="1 6" id="KW-0597">Phosphoprotein</keyword>
<dbReference type="Pfam" id="PF00486">
    <property type="entry name" value="Trans_reg_C"/>
    <property type="match status" value="1"/>
</dbReference>
<gene>
    <name evidence="10" type="ORF">LX73_2272</name>
</gene>
<dbReference type="GO" id="GO:0000156">
    <property type="term" value="F:phosphorelay response regulator activity"/>
    <property type="evidence" value="ECO:0007669"/>
    <property type="project" value="TreeGrafter"/>
</dbReference>
<dbReference type="FunFam" id="3.40.50.2300:FF:000001">
    <property type="entry name" value="DNA-binding response regulator PhoB"/>
    <property type="match status" value="1"/>
</dbReference>
<dbReference type="Pfam" id="PF00072">
    <property type="entry name" value="Response_reg"/>
    <property type="match status" value="1"/>
</dbReference>
<evidence type="ECO:0000259" key="9">
    <source>
        <dbReference type="PROSITE" id="PS51755"/>
    </source>
</evidence>
<dbReference type="InterPro" id="IPR036388">
    <property type="entry name" value="WH-like_DNA-bd_sf"/>
</dbReference>
<evidence type="ECO:0000259" key="8">
    <source>
        <dbReference type="PROSITE" id="PS50110"/>
    </source>
</evidence>
<keyword evidence="4 7" id="KW-0238">DNA-binding</keyword>
<dbReference type="InterPro" id="IPR039420">
    <property type="entry name" value="WalR-like"/>
</dbReference>
<name>A0A5D3YF42_9BACT</name>
<protein>
    <submittedName>
        <fullName evidence="10">Two-component system, OmpR family, alkaline phosphatase synthesis response regulator PhoP</fullName>
    </submittedName>
</protein>
<dbReference type="Proteomes" id="UP000324595">
    <property type="component" value="Unassembled WGS sequence"/>
</dbReference>
<dbReference type="Gene3D" id="1.10.10.10">
    <property type="entry name" value="Winged helix-like DNA-binding domain superfamily/Winged helix DNA-binding domain"/>
    <property type="match status" value="1"/>
</dbReference>
<dbReference type="InterPro" id="IPR016032">
    <property type="entry name" value="Sig_transdc_resp-reg_C-effctor"/>
</dbReference>
<dbReference type="PROSITE" id="PS50110">
    <property type="entry name" value="RESPONSE_REGULATORY"/>
    <property type="match status" value="1"/>
</dbReference>
<dbReference type="InterPro" id="IPR001789">
    <property type="entry name" value="Sig_transdc_resp-reg_receiver"/>
</dbReference>
<dbReference type="CDD" id="cd17574">
    <property type="entry name" value="REC_OmpR"/>
    <property type="match status" value="1"/>
</dbReference>
<dbReference type="Gene3D" id="6.10.250.690">
    <property type="match status" value="1"/>
</dbReference>
<evidence type="ECO:0000256" key="3">
    <source>
        <dbReference type="ARBA" id="ARBA00023015"/>
    </source>
</evidence>
<dbReference type="SMART" id="SM00448">
    <property type="entry name" value="REC"/>
    <property type="match status" value="1"/>
</dbReference>
<evidence type="ECO:0000313" key="11">
    <source>
        <dbReference type="Proteomes" id="UP000324595"/>
    </source>
</evidence>
<sequence length="235" mass="26708">MSDQTKKIVIVEDEPSLVFTLQDTLQNEGYNVFVAKKGAKGVEIVKKEDPDLMILDLMLPGMSGYDVCEKVREMDYTFPIIILTARDQEIDKVTGLNIGADDYITKPFGVKELLARIQARLRRSDEYTNKTLIEEAKLGPVYVDLDNAVAEHPEKGDIELTTREVELIRYLMAHGNEPVSRDALLENVWRYEFSTNTRTVDVHISKLRSKIEMEPDDPKFLVTLHGVGYMLKVGT</sequence>
<dbReference type="InterPro" id="IPR011006">
    <property type="entry name" value="CheY-like_superfamily"/>
</dbReference>
<keyword evidence="5" id="KW-0804">Transcription</keyword>
<feature type="domain" description="OmpR/PhoB-type" evidence="9">
    <location>
        <begin position="133"/>
        <end position="233"/>
    </location>
</feature>
<dbReference type="Gene3D" id="3.40.50.2300">
    <property type="match status" value="1"/>
</dbReference>
<keyword evidence="3" id="KW-0805">Transcription regulation</keyword>
<dbReference type="OrthoDB" id="9790442at2"/>
<dbReference type="GO" id="GO:0000976">
    <property type="term" value="F:transcription cis-regulatory region binding"/>
    <property type="evidence" value="ECO:0007669"/>
    <property type="project" value="TreeGrafter"/>
</dbReference>
<dbReference type="AlphaFoldDB" id="A0A5D3YF42"/>
<evidence type="ECO:0000256" key="4">
    <source>
        <dbReference type="ARBA" id="ARBA00023125"/>
    </source>
</evidence>
<organism evidence="10 11">
    <name type="scientific">Fodinibius salinus</name>
    <dbReference type="NCBI Taxonomy" id="860790"/>
    <lineage>
        <taxon>Bacteria</taxon>
        <taxon>Pseudomonadati</taxon>
        <taxon>Balneolota</taxon>
        <taxon>Balneolia</taxon>
        <taxon>Balneolales</taxon>
        <taxon>Balneolaceae</taxon>
        <taxon>Fodinibius</taxon>
    </lineage>
</organism>
<evidence type="ECO:0000313" key="10">
    <source>
        <dbReference type="EMBL" id="TYP92026.1"/>
    </source>
</evidence>
<dbReference type="GO" id="GO:0006355">
    <property type="term" value="P:regulation of DNA-templated transcription"/>
    <property type="evidence" value="ECO:0007669"/>
    <property type="project" value="InterPro"/>
</dbReference>
<dbReference type="SUPFAM" id="SSF46894">
    <property type="entry name" value="C-terminal effector domain of the bipartite response regulators"/>
    <property type="match status" value="1"/>
</dbReference>
<dbReference type="InterPro" id="IPR001867">
    <property type="entry name" value="OmpR/PhoB-type_DNA-bd"/>
</dbReference>
<dbReference type="GO" id="GO:0032993">
    <property type="term" value="C:protein-DNA complex"/>
    <property type="evidence" value="ECO:0007669"/>
    <property type="project" value="TreeGrafter"/>
</dbReference>
<dbReference type="PANTHER" id="PTHR48111:SF40">
    <property type="entry name" value="PHOSPHATE REGULON TRANSCRIPTIONAL REGULATORY PROTEIN PHOB"/>
    <property type="match status" value="1"/>
</dbReference>
<evidence type="ECO:0000256" key="1">
    <source>
        <dbReference type="ARBA" id="ARBA00022553"/>
    </source>
</evidence>
<dbReference type="SMART" id="SM00862">
    <property type="entry name" value="Trans_reg_C"/>
    <property type="match status" value="1"/>
</dbReference>
<comment type="caution">
    <text evidence="10">The sequence shown here is derived from an EMBL/GenBank/DDBJ whole genome shotgun (WGS) entry which is preliminary data.</text>
</comment>
<keyword evidence="2" id="KW-0902">Two-component regulatory system</keyword>
<dbReference type="GO" id="GO:0005829">
    <property type="term" value="C:cytosol"/>
    <property type="evidence" value="ECO:0007669"/>
    <property type="project" value="TreeGrafter"/>
</dbReference>
<dbReference type="SUPFAM" id="SSF52172">
    <property type="entry name" value="CheY-like"/>
    <property type="match status" value="1"/>
</dbReference>
<evidence type="ECO:0000256" key="5">
    <source>
        <dbReference type="ARBA" id="ARBA00023163"/>
    </source>
</evidence>